<feature type="domain" description="GFO/IDH/MocA-like oxidoreductase" evidence="4">
    <location>
        <begin position="133"/>
        <end position="246"/>
    </location>
</feature>
<dbReference type="InterPro" id="IPR036291">
    <property type="entry name" value="NAD(P)-bd_dom_sf"/>
</dbReference>
<dbReference type="InterPro" id="IPR050984">
    <property type="entry name" value="Gfo/Idh/MocA_domain"/>
</dbReference>
<dbReference type="Gene3D" id="3.40.50.720">
    <property type="entry name" value="NAD(P)-binding Rossmann-like Domain"/>
    <property type="match status" value="1"/>
</dbReference>
<dbReference type="PANTHER" id="PTHR22604:SF105">
    <property type="entry name" value="TRANS-1,2-DIHYDROBENZENE-1,2-DIOL DEHYDROGENASE"/>
    <property type="match status" value="1"/>
</dbReference>
<name>A0A1M6JBY3_9RHOB</name>
<accession>A0A1M6JBY3</accession>
<evidence type="ECO:0000256" key="2">
    <source>
        <dbReference type="ARBA" id="ARBA00023002"/>
    </source>
</evidence>
<dbReference type="AlphaFoldDB" id="A0A1M6JBY3"/>
<sequence length="325" mass="35293">MKTVNFGILGASSFALSQMAPAIHAARGARLAGLATRSADKAAPFQGIEPDLDVFDSYDALLASDKIDAVYIPLPNHLHVEWSLKALAAGKHVLCEKPMAMTADQYDDLIAARDESGLMATEAYMIAHHPQWKMVRELLADGSIGDLRHVNAVFCYNNADKPENVRNQPGMGGGGIRDIGVYAMGCARLATGQEPSELSAHLTMESDFDTVARIDARFPGFGFQSMVSMRMARYQHVSFHGTTGTITMKAPFNAGAYDQAEICIEPSGTERRTIRFPEVNQYVLQVEAYCRTLREGAPYAWTLEDARGTQAMLDAALAGKVDQGA</sequence>
<dbReference type="RefSeq" id="WP_073129214.1">
    <property type="nucleotide sequence ID" value="NZ_FQZA01000009.1"/>
</dbReference>
<evidence type="ECO:0000259" key="4">
    <source>
        <dbReference type="Pfam" id="PF22725"/>
    </source>
</evidence>
<comment type="similarity">
    <text evidence="1">Belongs to the Gfo/Idh/MocA family.</text>
</comment>
<dbReference type="GO" id="GO:0000166">
    <property type="term" value="F:nucleotide binding"/>
    <property type="evidence" value="ECO:0007669"/>
    <property type="project" value="InterPro"/>
</dbReference>
<reference evidence="5 6" key="1">
    <citation type="submission" date="2016-11" db="EMBL/GenBank/DDBJ databases">
        <authorList>
            <person name="Jaros S."/>
            <person name="Januszkiewicz K."/>
            <person name="Wedrychowicz H."/>
        </authorList>
    </citation>
    <scope>NUCLEOTIDE SEQUENCE [LARGE SCALE GENOMIC DNA]</scope>
    <source>
        <strain evidence="5 6">DSM 26892</strain>
    </source>
</reference>
<keyword evidence="2" id="KW-0560">Oxidoreductase</keyword>
<dbReference type="SUPFAM" id="SSF51735">
    <property type="entry name" value="NAD(P)-binding Rossmann-fold domains"/>
    <property type="match status" value="1"/>
</dbReference>
<feature type="domain" description="Gfo/Idh/MocA-like oxidoreductase N-terminal" evidence="3">
    <location>
        <begin position="4"/>
        <end position="121"/>
    </location>
</feature>
<proteinExistence type="inferred from homology"/>
<protein>
    <submittedName>
        <fullName evidence="5">Predicted dehydrogenase</fullName>
    </submittedName>
</protein>
<evidence type="ECO:0000313" key="5">
    <source>
        <dbReference type="EMBL" id="SHJ44173.1"/>
    </source>
</evidence>
<evidence type="ECO:0000256" key="1">
    <source>
        <dbReference type="ARBA" id="ARBA00010928"/>
    </source>
</evidence>
<gene>
    <name evidence="5" type="ORF">SAMN04488012_109104</name>
</gene>
<dbReference type="EMBL" id="FQZA01000009">
    <property type="protein sequence ID" value="SHJ44173.1"/>
    <property type="molecule type" value="Genomic_DNA"/>
</dbReference>
<keyword evidence="6" id="KW-1185">Reference proteome</keyword>
<dbReference type="GO" id="GO:0016491">
    <property type="term" value="F:oxidoreductase activity"/>
    <property type="evidence" value="ECO:0007669"/>
    <property type="project" value="UniProtKB-KW"/>
</dbReference>
<dbReference type="Pfam" id="PF22725">
    <property type="entry name" value="GFO_IDH_MocA_C3"/>
    <property type="match status" value="1"/>
</dbReference>
<dbReference type="STRING" id="313368.SAMN04488012_109104"/>
<dbReference type="InterPro" id="IPR055170">
    <property type="entry name" value="GFO_IDH_MocA-like_dom"/>
</dbReference>
<dbReference type="Proteomes" id="UP000184040">
    <property type="component" value="Unassembled WGS sequence"/>
</dbReference>
<dbReference type="Pfam" id="PF01408">
    <property type="entry name" value="GFO_IDH_MocA"/>
    <property type="match status" value="1"/>
</dbReference>
<evidence type="ECO:0000259" key="3">
    <source>
        <dbReference type="Pfam" id="PF01408"/>
    </source>
</evidence>
<dbReference type="InterPro" id="IPR000683">
    <property type="entry name" value="Gfo/Idh/MocA-like_OxRdtase_N"/>
</dbReference>
<evidence type="ECO:0000313" key="6">
    <source>
        <dbReference type="Proteomes" id="UP000184040"/>
    </source>
</evidence>
<dbReference type="Gene3D" id="3.30.360.10">
    <property type="entry name" value="Dihydrodipicolinate Reductase, domain 2"/>
    <property type="match status" value="1"/>
</dbReference>
<dbReference type="PANTHER" id="PTHR22604">
    <property type="entry name" value="OXIDOREDUCTASES"/>
    <property type="match status" value="1"/>
</dbReference>
<organism evidence="5 6">
    <name type="scientific">Palleronia salina</name>
    <dbReference type="NCBI Taxonomy" id="313368"/>
    <lineage>
        <taxon>Bacteria</taxon>
        <taxon>Pseudomonadati</taxon>
        <taxon>Pseudomonadota</taxon>
        <taxon>Alphaproteobacteria</taxon>
        <taxon>Rhodobacterales</taxon>
        <taxon>Roseobacteraceae</taxon>
        <taxon>Palleronia</taxon>
    </lineage>
</organism>
<dbReference type="SUPFAM" id="SSF55347">
    <property type="entry name" value="Glyceraldehyde-3-phosphate dehydrogenase-like, C-terminal domain"/>
    <property type="match status" value="1"/>
</dbReference>